<dbReference type="GO" id="GO:0005975">
    <property type="term" value="P:carbohydrate metabolic process"/>
    <property type="evidence" value="ECO:0007669"/>
    <property type="project" value="InterPro"/>
</dbReference>
<organism evidence="6 7">
    <name type="scientific">Aneurinibacillus aneurinilyticus ATCC 12856</name>
    <dbReference type="NCBI Taxonomy" id="649747"/>
    <lineage>
        <taxon>Bacteria</taxon>
        <taxon>Bacillati</taxon>
        <taxon>Bacillota</taxon>
        <taxon>Bacilli</taxon>
        <taxon>Bacillales</taxon>
        <taxon>Paenibacillaceae</taxon>
        <taxon>Aneurinibacillus group</taxon>
        <taxon>Aneurinibacillus</taxon>
    </lineage>
</organism>
<evidence type="ECO:0000256" key="2">
    <source>
        <dbReference type="ARBA" id="ARBA00022679"/>
    </source>
</evidence>
<evidence type="ECO:0000256" key="3">
    <source>
        <dbReference type="ARBA" id="ARBA00022777"/>
    </source>
</evidence>
<dbReference type="Pfam" id="PF00370">
    <property type="entry name" value="FGGY_N"/>
    <property type="match status" value="1"/>
</dbReference>
<comment type="caution">
    <text evidence="6">The sequence shown here is derived from an EMBL/GenBank/DDBJ whole genome shotgun (WGS) entry which is preliminary data.</text>
</comment>
<feature type="domain" description="Carbohydrate kinase FGGY N-terminal" evidence="4">
    <location>
        <begin position="10"/>
        <end position="246"/>
    </location>
</feature>
<sequence length="488" mass="54751">MKKVSIKQGYLVFDIGTGNARVAIVATTGEVVHVEREDVRYETETLYPDSRYFLPDLLWDQLIQLAKKALVSVPHVAIKAITSTSQRQGIVLQDQDGHSFIGLPNIDNRGREWEKEIQDPDFIYETTGRLPSALFSALKLVVLKKRQPLLWDKLVTFTSISDWVTYKLSGVLVYEPSQATETLLYDVQKKEWSEAMCARIGISPDLLPEIKASGSILGKITPFMANELGLKEDVLIIVGGGDTQLAIESTFAENRDVVIVSGTSTPICRIIDECSMDIEGRTWTNSHTHKSRWLLETNPGITGLNYQKLKNIFYPNESYAQMEEEMSKLEMIDCISVLGMYLTDEKNASKKGGFIFNAPLEQNLSRAHFVASALWEIACTIRWYFDQLCEVTSYDLPYVWACGGGFQSETLAKFVANLLQKEVHIRQGFSQASVVGAAVICNQALGFNDASSGDIKVIAPDHGHDDLLYEEWKQAQRFFSKINLSYSN</sequence>
<dbReference type="InterPro" id="IPR000577">
    <property type="entry name" value="Carb_kinase_FGGY"/>
</dbReference>
<evidence type="ECO:0000313" key="6">
    <source>
        <dbReference type="EMBL" id="ERI11033.1"/>
    </source>
</evidence>
<dbReference type="PATRIC" id="fig|649747.3.peg.765"/>
<dbReference type="CDD" id="cd07798">
    <property type="entry name" value="ASKHA_NBD_FGGY_YoaC-like"/>
    <property type="match status" value="1"/>
</dbReference>
<dbReference type="PIRSF" id="PIRSF000538">
    <property type="entry name" value="GlpK"/>
    <property type="match status" value="1"/>
</dbReference>
<dbReference type="eggNOG" id="COG1070">
    <property type="taxonomic scope" value="Bacteria"/>
</dbReference>
<keyword evidence="3 6" id="KW-0418">Kinase</keyword>
<keyword evidence="7" id="KW-1185">Reference proteome</keyword>
<dbReference type="InterPro" id="IPR018485">
    <property type="entry name" value="FGGY_C"/>
</dbReference>
<dbReference type="PANTHER" id="PTHR43095:SF2">
    <property type="entry name" value="GLUCONOKINASE"/>
    <property type="match status" value="1"/>
</dbReference>
<dbReference type="STRING" id="649747.HMPREF0083_00845"/>
<dbReference type="InterPro" id="IPR018484">
    <property type="entry name" value="FGGY_N"/>
</dbReference>
<proteinExistence type="inferred from homology"/>
<name>U1X8Z9_ANEAE</name>
<dbReference type="AlphaFoldDB" id="U1X8Z9"/>
<evidence type="ECO:0000259" key="5">
    <source>
        <dbReference type="Pfam" id="PF02782"/>
    </source>
</evidence>
<feature type="domain" description="Carbohydrate kinase FGGY C-terminal" evidence="5">
    <location>
        <begin position="359"/>
        <end position="443"/>
    </location>
</feature>
<protein>
    <submittedName>
        <fullName evidence="6">Carbohydrate kinase, FGGY family protein</fullName>
    </submittedName>
</protein>
<evidence type="ECO:0000256" key="1">
    <source>
        <dbReference type="ARBA" id="ARBA00009156"/>
    </source>
</evidence>
<reference evidence="6 7" key="1">
    <citation type="submission" date="2013-08" db="EMBL/GenBank/DDBJ databases">
        <authorList>
            <person name="Weinstock G."/>
            <person name="Sodergren E."/>
            <person name="Wylie T."/>
            <person name="Fulton L."/>
            <person name="Fulton R."/>
            <person name="Fronick C."/>
            <person name="O'Laughlin M."/>
            <person name="Godfrey J."/>
            <person name="Miner T."/>
            <person name="Herter B."/>
            <person name="Appelbaum E."/>
            <person name="Cordes M."/>
            <person name="Lek S."/>
            <person name="Wollam A."/>
            <person name="Pepin K.H."/>
            <person name="Palsikar V.B."/>
            <person name="Mitreva M."/>
            <person name="Wilson R.K."/>
        </authorList>
    </citation>
    <scope>NUCLEOTIDE SEQUENCE [LARGE SCALE GENOMIC DNA]</scope>
    <source>
        <strain evidence="6 7">ATCC 12856</strain>
    </source>
</reference>
<dbReference type="Pfam" id="PF02782">
    <property type="entry name" value="FGGY_C"/>
    <property type="match status" value="1"/>
</dbReference>
<dbReference type="HOGENOM" id="CLU_572247_0_0_9"/>
<comment type="similarity">
    <text evidence="1">Belongs to the FGGY kinase family.</text>
</comment>
<gene>
    <name evidence="6" type="ORF">HMPREF0083_00845</name>
</gene>
<evidence type="ECO:0000259" key="4">
    <source>
        <dbReference type="Pfam" id="PF00370"/>
    </source>
</evidence>
<dbReference type="Proteomes" id="UP000016511">
    <property type="component" value="Unassembled WGS sequence"/>
</dbReference>
<dbReference type="Gene3D" id="3.30.420.40">
    <property type="match status" value="2"/>
</dbReference>
<dbReference type="InterPro" id="IPR050406">
    <property type="entry name" value="FGGY_Carb_Kinase"/>
</dbReference>
<dbReference type="EMBL" id="AWSJ01000055">
    <property type="protein sequence ID" value="ERI11033.1"/>
    <property type="molecule type" value="Genomic_DNA"/>
</dbReference>
<accession>U1X8Z9</accession>
<dbReference type="GO" id="GO:0016301">
    <property type="term" value="F:kinase activity"/>
    <property type="evidence" value="ECO:0007669"/>
    <property type="project" value="UniProtKB-KW"/>
</dbReference>
<dbReference type="InterPro" id="IPR043129">
    <property type="entry name" value="ATPase_NBD"/>
</dbReference>
<keyword evidence="2" id="KW-0808">Transferase</keyword>
<dbReference type="SUPFAM" id="SSF53067">
    <property type="entry name" value="Actin-like ATPase domain"/>
    <property type="match status" value="2"/>
</dbReference>
<dbReference type="PANTHER" id="PTHR43095">
    <property type="entry name" value="SUGAR KINASE"/>
    <property type="match status" value="1"/>
</dbReference>
<evidence type="ECO:0000313" key="7">
    <source>
        <dbReference type="Proteomes" id="UP000016511"/>
    </source>
</evidence>